<protein>
    <submittedName>
        <fullName evidence="3">Interferon regulatory factor like protein</fullName>
    </submittedName>
</protein>
<evidence type="ECO:0000313" key="4">
    <source>
        <dbReference type="Proteomes" id="UP000735302"/>
    </source>
</evidence>
<dbReference type="Pfam" id="PF00605">
    <property type="entry name" value="IRF"/>
    <property type="match status" value="1"/>
</dbReference>
<dbReference type="GO" id="GO:0002376">
    <property type="term" value="P:immune system process"/>
    <property type="evidence" value="ECO:0007669"/>
    <property type="project" value="TreeGrafter"/>
</dbReference>
<reference evidence="3 4" key="1">
    <citation type="journal article" date="2021" name="Elife">
        <title>Chloroplast acquisition without the gene transfer in kleptoplastic sea slugs, Plakobranchus ocellatus.</title>
        <authorList>
            <person name="Maeda T."/>
            <person name="Takahashi S."/>
            <person name="Yoshida T."/>
            <person name="Shimamura S."/>
            <person name="Takaki Y."/>
            <person name="Nagai Y."/>
            <person name="Toyoda A."/>
            <person name="Suzuki Y."/>
            <person name="Arimoto A."/>
            <person name="Ishii H."/>
            <person name="Satoh N."/>
            <person name="Nishiyama T."/>
            <person name="Hasebe M."/>
            <person name="Maruyama T."/>
            <person name="Minagawa J."/>
            <person name="Obokata J."/>
            <person name="Shigenobu S."/>
        </authorList>
    </citation>
    <scope>NUCLEOTIDE SEQUENCE [LARGE SCALE GENOMIC DNA]</scope>
</reference>
<dbReference type="SUPFAM" id="SSF46785">
    <property type="entry name" value="Winged helix' DNA-binding domain"/>
    <property type="match status" value="1"/>
</dbReference>
<dbReference type="EMBL" id="BLXT01000825">
    <property type="protein sequence ID" value="GFN80531.1"/>
    <property type="molecule type" value="Genomic_DNA"/>
</dbReference>
<dbReference type="InterPro" id="IPR017855">
    <property type="entry name" value="SMAD-like_dom_sf"/>
</dbReference>
<dbReference type="GO" id="GO:0045893">
    <property type="term" value="P:positive regulation of DNA-templated transcription"/>
    <property type="evidence" value="ECO:0007669"/>
    <property type="project" value="UniProtKB-ARBA"/>
</dbReference>
<dbReference type="GO" id="GO:0000978">
    <property type="term" value="F:RNA polymerase II cis-regulatory region sequence-specific DNA binding"/>
    <property type="evidence" value="ECO:0007669"/>
    <property type="project" value="TreeGrafter"/>
</dbReference>
<dbReference type="PROSITE" id="PS51507">
    <property type="entry name" value="IRF_2"/>
    <property type="match status" value="1"/>
</dbReference>
<gene>
    <name evidence="3" type="ORF">PoB_000703700</name>
</gene>
<dbReference type="InterPro" id="IPR036388">
    <property type="entry name" value="WH-like_DNA-bd_sf"/>
</dbReference>
<proteinExistence type="predicted"/>
<evidence type="ECO:0000256" key="1">
    <source>
        <dbReference type="SAM" id="MobiDB-lite"/>
    </source>
</evidence>
<accession>A0AAV3YDJ3</accession>
<evidence type="ECO:0000313" key="3">
    <source>
        <dbReference type="EMBL" id="GFN80531.1"/>
    </source>
</evidence>
<dbReference type="Proteomes" id="UP000735302">
    <property type="component" value="Unassembled WGS sequence"/>
</dbReference>
<dbReference type="SMART" id="SM00348">
    <property type="entry name" value="IRF"/>
    <property type="match status" value="1"/>
</dbReference>
<dbReference type="Gene3D" id="2.60.200.10">
    <property type="match status" value="1"/>
</dbReference>
<comment type="caution">
    <text evidence="3">The sequence shown here is derived from an EMBL/GenBank/DDBJ whole genome shotgun (WGS) entry which is preliminary data.</text>
</comment>
<dbReference type="InterPro" id="IPR019471">
    <property type="entry name" value="Interferon_reg_factor-3"/>
</dbReference>
<dbReference type="SMART" id="SM01243">
    <property type="entry name" value="IRF-3"/>
    <property type="match status" value="1"/>
</dbReference>
<organism evidence="3 4">
    <name type="scientific">Plakobranchus ocellatus</name>
    <dbReference type="NCBI Taxonomy" id="259542"/>
    <lineage>
        <taxon>Eukaryota</taxon>
        <taxon>Metazoa</taxon>
        <taxon>Spiralia</taxon>
        <taxon>Lophotrochozoa</taxon>
        <taxon>Mollusca</taxon>
        <taxon>Gastropoda</taxon>
        <taxon>Heterobranchia</taxon>
        <taxon>Euthyneura</taxon>
        <taxon>Panpulmonata</taxon>
        <taxon>Sacoglossa</taxon>
        <taxon>Placobranchoidea</taxon>
        <taxon>Plakobranchidae</taxon>
        <taxon>Plakobranchus</taxon>
    </lineage>
</organism>
<keyword evidence="4" id="KW-1185">Reference proteome</keyword>
<feature type="region of interest" description="Disordered" evidence="1">
    <location>
        <begin position="309"/>
        <end position="329"/>
    </location>
</feature>
<dbReference type="PANTHER" id="PTHR11949:SF53">
    <property type="entry name" value="IRF TRYPTOPHAN PENTAD REPEAT DOMAIN-CONTAINING PROTEIN"/>
    <property type="match status" value="1"/>
</dbReference>
<dbReference type="Gene3D" id="1.10.10.10">
    <property type="entry name" value="Winged helix-like DNA-binding domain superfamily/Winged helix DNA-binding domain"/>
    <property type="match status" value="1"/>
</dbReference>
<name>A0AAV3YDJ3_9GAST</name>
<dbReference type="Pfam" id="PF10401">
    <property type="entry name" value="IRF-3"/>
    <property type="match status" value="1"/>
</dbReference>
<dbReference type="SUPFAM" id="SSF49879">
    <property type="entry name" value="SMAD/FHA domain"/>
    <property type="match status" value="1"/>
</dbReference>
<dbReference type="GO" id="GO:0000981">
    <property type="term" value="F:DNA-binding transcription factor activity, RNA polymerase II-specific"/>
    <property type="evidence" value="ECO:0007669"/>
    <property type="project" value="TreeGrafter"/>
</dbReference>
<dbReference type="GO" id="GO:0005634">
    <property type="term" value="C:nucleus"/>
    <property type="evidence" value="ECO:0007669"/>
    <property type="project" value="TreeGrafter"/>
</dbReference>
<dbReference type="InterPro" id="IPR008984">
    <property type="entry name" value="SMAD_FHA_dom_sf"/>
</dbReference>
<evidence type="ECO:0000259" key="2">
    <source>
        <dbReference type="PROSITE" id="PS51507"/>
    </source>
</evidence>
<dbReference type="InterPro" id="IPR001346">
    <property type="entry name" value="Interferon_reg_fact_DNA-bd_dom"/>
</dbReference>
<dbReference type="InterPro" id="IPR036390">
    <property type="entry name" value="WH_DNA-bd_sf"/>
</dbReference>
<dbReference type="AlphaFoldDB" id="A0AAV3YDJ3"/>
<dbReference type="PANTHER" id="PTHR11949">
    <property type="entry name" value="INTERFERON REGULATORY FACTOR"/>
    <property type="match status" value="1"/>
</dbReference>
<feature type="domain" description="IRF tryptophan pentad repeat" evidence="2">
    <location>
        <begin position="13"/>
        <end position="121"/>
    </location>
</feature>
<sequence>MAKAESSPENTHKKNLIHFLKTCLESNNIQGFRWLDRDHGIWQIPWKIHKTTKWGDPDAMVLYAWAQYKYMYDGDEPSKKELRKWKENLRNAIGANDKIKELQHCNKQDDPHPYKVYQFIRKGANDAEAIHFSPDDQHYLNHSNQMPNQAQKAFFNAERNNIPNLSVLTSTSTSQESSLLDEEIATVTSSTSSNSAFNKKNETDLEIFDKRQQPFDILKSASYTPAEELLACNFAIREMKIDDAAIQNMDTFDETNNIGADFESFTQGPPFHSLISNLEQNHNKQHNSISMYPLQINVSKRQCHQHTGLATTSGHLRSRSPIKEEKSNDNAYLLQSKYKAAQVNEMSSVRCNSSQGNKRSKILTLDPHLDVSMPTVNSGYDSDNDADSEYFMPRPVEFLNYDVAQTEKEVNAPVSCSKQEPPLDISIHYFSKPIKKNHAHDKVKICYVKNDSMRDSIKYCPSSDQFGPIDAALMELPHPDDSMYLSQREVTYVSKVLEKMKRGFSLSCVNGDIFAQRYCKAYAFFLSQGGEPVKLERDNEIKVFDFQEHFMSQFNNEQWSFLKPSVTLCFGFKPGTNFEVVTVCITHIEARKMLQERKNNELEVSLEPDCSLSNEFDIRLSIEQELRSLSA</sequence>